<feature type="region of interest" description="Disordered" evidence="1">
    <location>
        <begin position="778"/>
        <end position="823"/>
    </location>
</feature>
<feature type="region of interest" description="Disordered" evidence="1">
    <location>
        <begin position="626"/>
        <end position="674"/>
    </location>
</feature>
<feature type="non-terminal residue" evidence="2">
    <location>
        <position position="823"/>
    </location>
</feature>
<dbReference type="Proteomes" id="UP001054857">
    <property type="component" value="Unassembled WGS sequence"/>
</dbReference>
<accession>A0AAD3HPU7</accession>
<protein>
    <submittedName>
        <fullName evidence="2">Uncharacterized protein</fullName>
    </submittedName>
</protein>
<organism evidence="2 3">
    <name type="scientific">Astrephomene gubernaculifera</name>
    <dbReference type="NCBI Taxonomy" id="47775"/>
    <lineage>
        <taxon>Eukaryota</taxon>
        <taxon>Viridiplantae</taxon>
        <taxon>Chlorophyta</taxon>
        <taxon>core chlorophytes</taxon>
        <taxon>Chlorophyceae</taxon>
        <taxon>CS clade</taxon>
        <taxon>Chlamydomonadales</taxon>
        <taxon>Astrephomenaceae</taxon>
        <taxon>Astrephomene</taxon>
    </lineage>
</organism>
<feature type="compositionally biased region" description="Low complexity" evidence="1">
    <location>
        <begin position="641"/>
        <end position="651"/>
    </location>
</feature>
<comment type="caution">
    <text evidence="2">The sequence shown here is derived from an EMBL/GenBank/DDBJ whole genome shotgun (WGS) entry which is preliminary data.</text>
</comment>
<sequence length="823" mass="84161">MAERLTRSRLQVGGVPPGAIDPGTTILRLLNEAKQDAIAVLQVGACGPHKLLEACAKLREGSAQFQKIVGEDLRQAEDLPRGGLARSPTPRLPPSQVAKAAASLLDACHVAVRAVIEQCDSSAAAAAAAAADASGAQIHLIKQEEGAPTAPTPPDSVVPPATSPAPTAALTPAQLWKCAVDAAHALQDATRLLAEPSIYTSYTTSSDPSCEALLAVGELAAAAMQRATSATRAAIAAAAAASSAGSLMEAAGKQQQRQPQPQQQGVPPLPDAVCLLAAHACSLLLGACEQQAEGLLDALQDQPAGRQRLHTLVTAALDLAAARITETAHCDAAAAPSQPLSPLPASSCNPEVPSGALTSAAAAAAASSCSPPAGPSYQLRQLQAVSLRFAELLVDDGGTKAAARRALLPALGEALRAEPRRFLAWWCCGRDAILSGLSLPELLSAPQLGSAPAPASATTALGLNPSPTTPPTLTASSSSSSSCSTAAPTLPPAPDCISTQEPKLQAAAVGMLLKSPASRSICLSLLLACARQPAPAGTPGGPFGEGFNAERFMAWGEGEERELLYVGGRGRGYKRRKVLNPEAHGVETERVGVVLAAMAGAVEAAVLLCKILVNTALGPQLLADGEVEEEEGGEEGEEADGGAAAAGGKAASQLTGAVKARKETEEGAGGGKQPDLPLAEAFWQQLVSSQQQQQSSSPEVAVAAKMMGRMAANLAALLSVLQPLSASSGQVRDAVRQAGLPSMRWPRLTIRLPVFVVAEDSELLLSLMRDMQAIAADPARPGRHAARSHPTELAAAPGQPRGGGKQQLRRGDAGEMRMQEEEE</sequence>
<keyword evidence="3" id="KW-1185">Reference proteome</keyword>
<dbReference type="EMBL" id="BMAR01000022">
    <property type="protein sequence ID" value="GFR48260.1"/>
    <property type="molecule type" value="Genomic_DNA"/>
</dbReference>
<reference evidence="2 3" key="1">
    <citation type="journal article" date="2021" name="Sci. Rep.">
        <title>Genome sequencing of the multicellular alga Astrephomene provides insights into convergent evolution of germ-soma differentiation.</title>
        <authorList>
            <person name="Yamashita S."/>
            <person name="Yamamoto K."/>
            <person name="Matsuzaki R."/>
            <person name="Suzuki S."/>
            <person name="Yamaguchi H."/>
            <person name="Hirooka S."/>
            <person name="Minakuchi Y."/>
            <person name="Miyagishima S."/>
            <person name="Kawachi M."/>
            <person name="Toyoda A."/>
            <person name="Nozaki H."/>
        </authorList>
    </citation>
    <scope>NUCLEOTIDE SEQUENCE [LARGE SCALE GENOMIC DNA]</scope>
    <source>
        <strain evidence="2 3">NIES-4017</strain>
    </source>
</reference>
<proteinExistence type="predicted"/>
<feature type="compositionally biased region" description="Pro residues" evidence="1">
    <location>
        <begin position="150"/>
        <end position="163"/>
    </location>
</feature>
<evidence type="ECO:0000313" key="2">
    <source>
        <dbReference type="EMBL" id="GFR48260.1"/>
    </source>
</evidence>
<feature type="compositionally biased region" description="Low complexity" evidence="1">
    <location>
        <begin position="448"/>
        <end position="488"/>
    </location>
</feature>
<feature type="region of interest" description="Disordered" evidence="1">
    <location>
        <begin position="146"/>
        <end position="166"/>
    </location>
</feature>
<evidence type="ECO:0000256" key="1">
    <source>
        <dbReference type="SAM" id="MobiDB-lite"/>
    </source>
</evidence>
<feature type="compositionally biased region" description="Acidic residues" evidence="1">
    <location>
        <begin position="626"/>
        <end position="640"/>
    </location>
</feature>
<name>A0AAD3HPU7_9CHLO</name>
<evidence type="ECO:0000313" key="3">
    <source>
        <dbReference type="Proteomes" id="UP001054857"/>
    </source>
</evidence>
<gene>
    <name evidence="2" type="ORF">Agub_g10125</name>
</gene>
<feature type="region of interest" description="Disordered" evidence="1">
    <location>
        <begin position="448"/>
        <end position="497"/>
    </location>
</feature>
<dbReference type="AlphaFoldDB" id="A0AAD3HPU7"/>
<feature type="compositionally biased region" description="Basic and acidic residues" evidence="1">
    <location>
        <begin position="809"/>
        <end position="823"/>
    </location>
</feature>